<evidence type="ECO:0000256" key="3">
    <source>
        <dbReference type="ARBA" id="ARBA00023224"/>
    </source>
</evidence>
<name>A0A931FP28_9HYPH</name>
<evidence type="ECO:0000259" key="10">
    <source>
        <dbReference type="PROSITE" id="PS50885"/>
    </source>
</evidence>
<evidence type="ECO:0000256" key="1">
    <source>
        <dbReference type="ARBA" id="ARBA00004429"/>
    </source>
</evidence>
<keyword evidence="2" id="KW-1003">Cell membrane</keyword>
<feature type="transmembrane region" description="Helical" evidence="7">
    <location>
        <begin position="9"/>
        <end position="31"/>
    </location>
</feature>
<dbReference type="RefSeq" id="WP_196270982.1">
    <property type="nucleotide sequence ID" value="NZ_JADQDO010000002.1"/>
</dbReference>
<dbReference type="InterPro" id="IPR004089">
    <property type="entry name" value="MCPsignal_dom"/>
</dbReference>
<dbReference type="SMART" id="SM00304">
    <property type="entry name" value="HAMP"/>
    <property type="match status" value="1"/>
</dbReference>
<comment type="caution">
    <text evidence="11">The sequence shown here is derived from an EMBL/GenBank/DDBJ whole genome shotgun (WGS) entry which is preliminary data.</text>
</comment>
<dbReference type="Gene3D" id="1.10.287.950">
    <property type="entry name" value="Methyl-accepting chemotaxis protein"/>
    <property type="match status" value="1"/>
</dbReference>
<feature type="domain" description="T-SNARE coiled-coil homology" evidence="9">
    <location>
        <begin position="442"/>
        <end position="504"/>
    </location>
</feature>
<feature type="domain" description="HAMP" evidence="10">
    <location>
        <begin position="214"/>
        <end position="267"/>
    </location>
</feature>
<dbReference type="Pfam" id="PF00672">
    <property type="entry name" value="HAMP"/>
    <property type="match status" value="1"/>
</dbReference>
<dbReference type="PRINTS" id="PR00260">
    <property type="entry name" value="CHEMTRNSDUCR"/>
</dbReference>
<keyword evidence="3 5" id="KW-0807">Transducer</keyword>
<keyword evidence="7" id="KW-0812">Transmembrane</keyword>
<dbReference type="Pfam" id="PF12729">
    <property type="entry name" value="4HB_MCP_1"/>
    <property type="match status" value="1"/>
</dbReference>
<dbReference type="GO" id="GO:0006935">
    <property type="term" value="P:chemotaxis"/>
    <property type="evidence" value="ECO:0007669"/>
    <property type="project" value="InterPro"/>
</dbReference>
<evidence type="ECO:0000256" key="6">
    <source>
        <dbReference type="SAM" id="Coils"/>
    </source>
</evidence>
<keyword evidence="6" id="KW-0175">Coiled coil</keyword>
<dbReference type="PROSITE" id="PS50885">
    <property type="entry name" value="HAMP"/>
    <property type="match status" value="1"/>
</dbReference>
<evidence type="ECO:0000256" key="2">
    <source>
        <dbReference type="ARBA" id="ARBA00022519"/>
    </source>
</evidence>
<evidence type="ECO:0000313" key="11">
    <source>
        <dbReference type="EMBL" id="MBF9233002.1"/>
    </source>
</evidence>
<sequence length="546" mass="57237">MRILNNLKLLVKLAIPVVLMIAVTIGLITLASRGLDTLAENTHDLAEVTGARLRLVLETKINVNEANNQAKNLIIETNSEEMASSEKRYREAEQAALKSLDGLIALADTPERRAMNQDLKRTVEEFFAVMDKAAALALKNENQAAYKISSTEARALRNKVQQFLDERTEASGKAFDAANADAAALASSTSRTLIIASVIGLVLAVSLLGAIALAGIARPLGDITGAMGRLATGDLTVSVTGAERKDEVGQLARALQVFKDNAIEARRLEAEQAAENEAKMRRALILDELTQKFEANVSSLTQGLASAATEMEATAQSMSSTAQQTNNQAVNVASAAEQTSANVQTVAAATEELSISVQEISNQVSHSMTIAGTAVEEAKRTDGTVKALAATAEKINNVITLINNIAGQTNLLALNATIEAARAGEAGKGFAVVASEVKELAGQTAKATDEIGQQIAKIISETSNISTGIAAAIEEQGAATREIARNVSEAARGTEQVTLNISEVKRGAGETGAAASQVLGAAQELARHSSNLSREVQSFLSDVKAA</sequence>
<dbReference type="SMART" id="SM00283">
    <property type="entry name" value="MA"/>
    <property type="match status" value="1"/>
</dbReference>
<comment type="subcellular location">
    <subcellularLocation>
        <location evidence="1">Cell inner membrane</location>
        <topology evidence="1">Multi-pass membrane protein</topology>
    </subcellularLocation>
</comment>
<dbReference type="InterPro" id="IPR004090">
    <property type="entry name" value="Chemotax_Me-accpt_rcpt"/>
</dbReference>
<dbReference type="InterPro" id="IPR024478">
    <property type="entry name" value="HlyB_4HB_MCP"/>
</dbReference>
<proteinExistence type="inferred from homology"/>
<dbReference type="Proteomes" id="UP000599312">
    <property type="component" value="Unassembled WGS sequence"/>
</dbReference>
<evidence type="ECO:0000259" key="8">
    <source>
        <dbReference type="PROSITE" id="PS50111"/>
    </source>
</evidence>
<dbReference type="AlphaFoldDB" id="A0A931FP28"/>
<dbReference type="Pfam" id="PF00015">
    <property type="entry name" value="MCPsignal"/>
    <property type="match status" value="1"/>
</dbReference>
<feature type="domain" description="Methyl-accepting transducer" evidence="8">
    <location>
        <begin position="307"/>
        <end position="533"/>
    </location>
</feature>
<organism evidence="11 12">
    <name type="scientific">Microvirga alba</name>
    <dbReference type="NCBI Taxonomy" id="2791025"/>
    <lineage>
        <taxon>Bacteria</taxon>
        <taxon>Pseudomonadati</taxon>
        <taxon>Pseudomonadota</taxon>
        <taxon>Alphaproteobacteria</taxon>
        <taxon>Hyphomicrobiales</taxon>
        <taxon>Methylobacteriaceae</taxon>
        <taxon>Microvirga</taxon>
    </lineage>
</organism>
<dbReference type="PROSITE" id="PS50192">
    <property type="entry name" value="T_SNARE"/>
    <property type="match status" value="1"/>
</dbReference>
<keyword evidence="7" id="KW-0472">Membrane</keyword>
<dbReference type="PANTHER" id="PTHR32089">
    <property type="entry name" value="METHYL-ACCEPTING CHEMOTAXIS PROTEIN MCPB"/>
    <property type="match status" value="1"/>
</dbReference>
<evidence type="ECO:0000256" key="7">
    <source>
        <dbReference type="SAM" id="Phobius"/>
    </source>
</evidence>
<evidence type="ECO:0000313" key="12">
    <source>
        <dbReference type="Proteomes" id="UP000599312"/>
    </source>
</evidence>
<dbReference type="Gene3D" id="6.10.340.10">
    <property type="match status" value="1"/>
</dbReference>
<comment type="similarity">
    <text evidence="4">Belongs to the methyl-accepting chemotaxis (MCP) protein family.</text>
</comment>
<dbReference type="InterPro" id="IPR000727">
    <property type="entry name" value="T_SNARE_dom"/>
</dbReference>
<protein>
    <submittedName>
        <fullName evidence="11">MCP four helix bundle domain-containing protein</fullName>
    </submittedName>
</protein>
<dbReference type="PROSITE" id="PS50111">
    <property type="entry name" value="CHEMOTAXIS_TRANSDUC_2"/>
    <property type="match status" value="1"/>
</dbReference>
<dbReference type="EMBL" id="JADQDO010000002">
    <property type="protein sequence ID" value="MBF9233002.1"/>
    <property type="molecule type" value="Genomic_DNA"/>
</dbReference>
<dbReference type="SUPFAM" id="SSF58104">
    <property type="entry name" value="Methyl-accepting chemotaxis protein (MCP) signaling domain"/>
    <property type="match status" value="1"/>
</dbReference>
<keyword evidence="7" id="KW-1133">Transmembrane helix</keyword>
<feature type="transmembrane region" description="Helical" evidence="7">
    <location>
        <begin position="193"/>
        <end position="217"/>
    </location>
</feature>
<accession>A0A931FP28</accession>
<gene>
    <name evidence="11" type="ORF">I2H38_06375</name>
</gene>
<evidence type="ECO:0000259" key="9">
    <source>
        <dbReference type="PROSITE" id="PS50192"/>
    </source>
</evidence>
<dbReference type="PANTHER" id="PTHR32089:SF112">
    <property type="entry name" value="LYSOZYME-LIKE PROTEIN-RELATED"/>
    <property type="match status" value="1"/>
</dbReference>
<reference evidence="11" key="1">
    <citation type="submission" date="2020-11" db="EMBL/GenBank/DDBJ databases">
        <authorList>
            <person name="Kim M.K."/>
        </authorList>
    </citation>
    <scope>NUCLEOTIDE SEQUENCE</scope>
    <source>
        <strain evidence="11">BT350</strain>
    </source>
</reference>
<evidence type="ECO:0000256" key="5">
    <source>
        <dbReference type="PROSITE-ProRule" id="PRU00284"/>
    </source>
</evidence>
<dbReference type="GO" id="GO:0007165">
    <property type="term" value="P:signal transduction"/>
    <property type="evidence" value="ECO:0007669"/>
    <property type="project" value="UniProtKB-KW"/>
</dbReference>
<evidence type="ECO:0000256" key="4">
    <source>
        <dbReference type="ARBA" id="ARBA00029447"/>
    </source>
</evidence>
<dbReference type="GO" id="GO:0004888">
    <property type="term" value="F:transmembrane signaling receptor activity"/>
    <property type="evidence" value="ECO:0007669"/>
    <property type="project" value="InterPro"/>
</dbReference>
<dbReference type="GO" id="GO:0005886">
    <property type="term" value="C:plasma membrane"/>
    <property type="evidence" value="ECO:0007669"/>
    <property type="project" value="UniProtKB-SubCell"/>
</dbReference>
<keyword evidence="2" id="KW-0997">Cell inner membrane</keyword>
<feature type="coiled-coil region" evidence="6">
    <location>
        <begin position="56"/>
        <end position="95"/>
    </location>
</feature>
<dbReference type="InterPro" id="IPR003660">
    <property type="entry name" value="HAMP_dom"/>
</dbReference>
<dbReference type="CDD" id="cd06225">
    <property type="entry name" value="HAMP"/>
    <property type="match status" value="1"/>
</dbReference>
<keyword evidence="12" id="KW-1185">Reference proteome</keyword>